<sequence>MFSPPTAVGAGHAKFRRTPGTAPAENLASHGYLVAGVTPTYSANLTVLRGQPVHATDNGNPPAFDTADAAEATRAGDRLVNVWAADAHFAGEEVAGLDRTGRFARHVDAACVVYLGHSLGGAAALEACRTDPRCRGAADLDGTQFGPVAHVGLSKPIMILASQDSCVTCSCRADNLVELAERDAARALLAAGTGPAWCHQVNGSGHFNFSDHAAYYLAAPLHHLLGLGDIDGPRGLAITNAYLTAFVDHVVRGTNEPLLSARCSH</sequence>
<evidence type="ECO:0008006" key="6">
    <source>
        <dbReference type="Google" id="ProtNLM"/>
    </source>
</evidence>
<dbReference type="GO" id="GO:0003847">
    <property type="term" value="F:1-alkyl-2-acetylglycerophosphocholine esterase activity"/>
    <property type="evidence" value="ECO:0007669"/>
    <property type="project" value="TreeGrafter"/>
</dbReference>
<protein>
    <recommendedName>
        <fullName evidence="6">Alpha/beta hydrolase</fullName>
    </recommendedName>
</protein>
<dbReference type="Gene3D" id="3.40.50.1820">
    <property type="entry name" value="alpha/beta hydrolase"/>
    <property type="match status" value="1"/>
</dbReference>
<keyword evidence="2" id="KW-0442">Lipid degradation</keyword>
<dbReference type="Proteomes" id="UP000605992">
    <property type="component" value="Unassembled WGS sequence"/>
</dbReference>
<dbReference type="InterPro" id="IPR029058">
    <property type="entry name" value="AB_hydrolase_fold"/>
</dbReference>
<reference evidence="4" key="1">
    <citation type="submission" date="2021-01" db="EMBL/GenBank/DDBJ databases">
        <title>Whole genome shotgun sequence of Planotetraspora thailandica NBRC 104271.</title>
        <authorList>
            <person name="Komaki H."/>
            <person name="Tamura T."/>
        </authorList>
    </citation>
    <scope>NUCLEOTIDE SEQUENCE</scope>
    <source>
        <strain evidence="4">NBRC 104271</strain>
    </source>
</reference>
<dbReference type="SUPFAM" id="SSF53474">
    <property type="entry name" value="alpha/beta-Hydrolases"/>
    <property type="match status" value="1"/>
</dbReference>
<keyword evidence="1" id="KW-0378">Hydrolase</keyword>
<dbReference type="RefSeq" id="WP_203946686.1">
    <property type="nucleotide sequence ID" value="NZ_BOOR01000037.1"/>
</dbReference>
<evidence type="ECO:0000256" key="3">
    <source>
        <dbReference type="ARBA" id="ARBA00023098"/>
    </source>
</evidence>
<keyword evidence="5" id="KW-1185">Reference proteome</keyword>
<name>A0A8J3XZ65_9ACTN</name>
<evidence type="ECO:0000313" key="4">
    <source>
        <dbReference type="EMBL" id="GII56538.1"/>
    </source>
</evidence>
<gene>
    <name evidence="4" type="ORF">Pth03_49270</name>
</gene>
<proteinExistence type="predicted"/>
<keyword evidence="3" id="KW-0443">Lipid metabolism</keyword>
<dbReference type="PANTHER" id="PTHR10272:SF0">
    <property type="entry name" value="PLATELET-ACTIVATING FACTOR ACETYLHYDROLASE"/>
    <property type="match status" value="1"/>
</dbReference>
<dbReference type="AlphaFoldDB" id="A0A8J3XZ65"/>
<comment type="caution">
    <text evidence="4">The sequence shown here is derived from an EMBL/GenBank/DDBJ whole genome shotgun (WGS) entry which is preliminary data.</text>
</comment>
<evidence type="ECO:0000313" key="5">
    <source>
        <dbReference type="Proteomes" id="UP000605992"/>
    </source>
</evidence>
<dbReference type="PANTHER" id="PTHR10272">
    <property type="entry name" value="PLATELET-ACTIVATING FACTOR ACETYLHYDROLASE"/>
    <property type="match status" value="1"/>
</dbReference>
<organism evidence="4 5">
    <name type="scientific">Planotetraspora thailandica</name>
    <dbReference type="NCBI Taxonomy" id="487172"/>
    <lineage>
        <taxon>Bacteria</taxon>
        <taxon>Bacillati</taxon>
        <taxon>Actinomycetota</taxon>
        <taxon>Actinomycetes</taxon>
        <taxon>Streptosporangiales</taxon>
        <taxon>Streptosporangiaceae</taxon>
        <taxon>Planotetraspora</taxon>
    </lineage>
</organism>
<dbReference type="GO" id="GO:0016042">
    <property type="term" value="P:lipid catabolic process"/>
    <property type="evidence" value="ECO:0007669"/>
    <property type="project" value="UniProtKB-KW"/>
</dbReference>
<evidence type="ECO:0000256" key="2">
    <source>
        <dbReference type="ARBA" id="ARBA00022963"/>
    </source>
</evidence>
<evidence type="ECO:0000256" key="1">
    <source>
        <dbReference type="ARBA" id="ARBA00022801"/>
    </source>
</evidence>
<dbReference type="EMBL" id="BOOR01000037">
    <property type="protein sequence ID" value="GII56538.1"/>
    <property type="molecule type" value="Genomic_DNA"/>
</dbReference>
<accession>A0A8J3XZ65</accession>